<dbReference type="InterPro" id="IPR003477">
    <property type="entry name" value="PemK-like"/>
</dbReference>
<evidence type="ECO:0000313" key="1">
    <source>
        <dbReference type="EMBL" id="OGH68036.1"/>
    </source>
</evidence>
<evidence type="ECO:0000313" key="2">
    <source>
        <dbReference type="Proteomes" id="UP000176532"/>
    </source>
</evidence>
<dbReference type="AlphaFoldDB" id="A0A1F6M8T1"/>
<dbReference type="InterPro" id="IPR011067">
    <property type="entry name" value="Plasmid_toxin/cell-grow_inhib"/>
</dbReference>
<dbReference type="EMBL" id="MFQD01000018">
    <property type="protein sequence ID" value="OGH68036.1"/>
    <property type="molecule type" value="Genomic_DNA"/>
</dbReference>
<gene>
    <name evidence="1" type="ORF">A3C15_00585</name>
</gene>
<dbReference type="Proteomes" id="UP000176532">
    <property type="component" value="Unassembled WGS sequence"/>
</dbReference>
<accession>A0A1F6M8T1</accession>
<dbReference type="SUPFAM" id="SSF50118">
    <property type="entry name" value="Cell growth inhibitor/plasmid maintenance toxic component"/>
    <property type="match status" value="1"/>
</dbReference>
<reference evidence="1 2" key="1">
    <citation type="journal article" date="2016" name="Nat. Commun.">
        <title>Thousands of microbial genomes shed light on interconnected biogeochemical processes in an aquifer system.</title>
        <authorList>
            <person name="Anantharaman K."/>
            <person name="Brown C.T."/>
            <person name="Hug L.A."/>
            <person name="Sharon I."/>
            <person name="Castelle C.J."/>
            <person name="Probst A.J."/>
            <person name="Thomas B.C."/>
            <person name="Singh A."/>
            <person name="Wilkins M.J."/>
            <person name="Karaoz U."/>
            <person name="Brodie E.L."/>
            <person name="Williams K.H."/>
            <person name="Hubbard S.S."/>
            <person name="Banfield J.F."/>
        </authorList>
    </citation>
    <scope>NUCLEOTIDE SEQUENCE [LARGE SCALE GENOMIC DNA]</scope>
</reference>
<organism evidence="1 2">
    <name type="scientific">Candidatus Magasanikbacteria bacterium RIFCSPHIGHO2_02_FULL_50_9b</name>
    <dbReference type="NCBI Taxonomy" id="1798682"/>
    <lineage>
        <taxon>Bacteria</taxon>
        <taxon>Candidatus Magasanikiibacteriota</taxon>
    </lineage>
</organism>
<dbReference type="GO" id="GO:0003677">
    <property type="term" value="F:DNA binding"/>
    <property type="evidence" value="ECO:0007669"/>
    <property type="project" value="InterPro"/>
</dbReference>
<dbReference type="Gene3D" id="2.30.30.110">
    <property type="match status" value="1"/>
</dbReference>
<protein>
    <submittedName>
        <fullName evidence="1">Uncharacterized protein</fullName>
    </submittedName>
</protein>
<name>A0A1F6M8T1_9BACT</name>
<dbReference type="Pfam" id="PF02452">
    <property type="entry name" value="PemK_toxin"/>
    <property type="match status" value="1"/>
</dbReference>
<comment type="caution">
    <text evidence="1">The sequence shown here is derived from an EMBL/GenBank/DDBJ whole genome shotgun (WGS) entry which is preliminary data.</text>
</comment>
<sequence length="133" mass="15648">MFEIIEIFCSWCRQKIALHIAEHQPLLFKQGEVWWCSFGMNIGDELYGKGEKFARPVLVLKKFSRNIFLALPLTSVERCGSWYVEMELRGTRRWIILNQSRTLDARRLLENVGTVDLQTLNNVREQFIKLLTS</sequence>
<dbReference type="STRING" id="1798682.A3C15_00585"/>
<proteinExistence type="predicted"/>